<keyword evidence="6 14" id="KW-0349">Heme</keyword>
<evidence type="ECO:0000256" key="11">
    <source>
        <dbReference type="ARBA" id="ARBA00023004"/>
    </source>
</evidence>
<evidence type="ECO:0000256" key="12">
    <source>
        <dbReference type="ARBA" id="ARBA00023033"/>
    </source>
</evidence>
<keyword evidence="11 14" id="KW-0408">Iron</keyword>
<evidence type="ECO:0000256" key="1">
    <source>
        <dbReference type="ARBA" id="ARBA00001971"/>
    </source>
</evidence>
<dbReference type="PRINTS" id="PR00463">
    <property type="entry name" value="EP450I"/>
</dbReference>
<dbReference type="EnsemblMetazoa" id="LLOJ009512-RA">
    <property type="protein sequence ID" value="LLOJ009512-PA"/>
    <property type="gene ID" value="LLOJ009512"/>
</dbReference>
<dbReference type="InterPro" id="IPR017972">
    <property type="entry name" value="Cyt_P450_CS"/>
</dbReference>
<dbReference type="PANTHER" id="PTHR24292:SF54">
    <property type="entry name" value="CYP9F3-RELATED"/>
    <property type="match status" value="1"/>
</dbReference>
<evidence type="ECO:0000256" key="3">
    <source>
        <dbReference type="ARBA" id="ARBA00004174"/>
    </source>
</evidence>
<comment type="subcellular location">
    <subcellularLocation>
        <location evidence="4">Endoplasmic reticulum membrane</location>
        <topology evidence="4">Peripheral membrane protein</topology>
    </subcellularLocation>
    <subcellularLocation>
        <location evidence="3">Microsome membrane</location>
        <topology evidence="3">Peripheral membrane protein</topology>
    </subcellularLocation>
</comment>
<keyword evidence="16" id="KW-1185">Reference proteome</keyword>
<evidence type="ECO:0000313" key="15">
    <source>
        <dbReference type="EnsemblMetazoa" id="LLOJ009512-PA"/>
    </source>
</evidence>
<dbReference type="GO" id="GO:0005789">
    <property type="term" value="C:endoplasmic reticulum membrane"/>
    <property type="evidence" value="ECO:0007669"/>
    <property type="project" value="UniProtKB-SubCell"/>
</dbReference>
<accession>A0A1B0CWX7</accession>
<comment type="cofactor">
    <cofactor evidence="1 14">
        <name>heme</name>
        <dbReference type="ChEBI" id="CHEBI:30413"/>
    </cofactor>
</comment>
<protein>
    <recommendedName>
        <fullName evidence="17">Cytochrome</fullName>
    </recommendedName>
</protein>
<evidence type="ECO:0000256" key="10">
    <source>
        <dbReference type="ARBA" id="ARBA00023002"/>
    </source>
</evidence>
<keyword evidence="13" id="KW-0472">Membrane</keyword>
<comment type="function">
    <text evidence="2">May be involved in the metabolism of insect hormones and in the breakdown of synthetic insecticides.</text>
</comment>
<sequence length="1032" mass="119755">MIWLIFLVAVVALLVYRMFQKEKEKTTFFTSRGIKVKNPQFFMLSLFKLLTGQMGVVELLQEIYYEVPENEKVVGFWDGETPIIMLKDPAVLKNFAVKEFEHFQDRKDFLSEEIDPLFGNSLFVLKEQKWRDMRSTLSPAFTGSKMRQMCDLIIEIGMQMVNYLQKEAKDKGIQSYEMKELLSRVAHDVIATCAFGIKVDSLTNRDNEVYLAGKELSDFNGIGKFLKFMFYRFFPKLMIASGMQISPVKESNFFRSLVTDSMKYREQQNIVRPDMIHLLMEAQKGKLSHGQGEKDSAGFATVDESSVEWKKTERKWTETEIVAQCFLFLLAGFESISASLSFATHEIGVNPDVQKKLYEEIKSVNDGLKGERINYDMLQKMKYLDMVVSETLRKYPPTAIVDRECNKDITLELYENKHFDFKKNHAVWIPIYCFHWDAKHFPNPEKFDPERFSDENKHMINPSTYVPFGIGPRNCIGSRFALMELKTVLYYMVLNFKLEPTEKTQIPLKLAKSFGTIQSEHTKNGDFFFNRNIRSVKRRGVLNGLLKVVLRQVSMVEIIYEMYYEHPREKLVGFWDMGKPTIFLRDPELVKTVAVKEFDRFQDRRAVITEQMDELFGNSLLMLKAQKWRDMRSTLSPAFTGSKMRVMCELVVEICEQMVEFVKQDAKVKGPQEYEMKDLFSRLTNDVIATCAFGVKVDSLKEKKNEFYLSAQVLSNFLGPTKGLKIVLYRLMPTIMKALNVKINEPRETAFLRTLITESMKIREEKNIVRPDMINLLMDARKGRLTHATSEKDSSQSAGFATVEESNIGLRTVRREWTDDEILAQCFLFLLAGFETSSSVLSFTAYEIAVNPDVQDRLFEEIKAVHDELDGKSLTYDILQRMKYLDMVVSESMRKWPAAAFVDRVCNKEFKLEFDKGRYFDVPVETTFWIPIVAFHRDPQYFPDPEKFDPERFSDENKSSINPNTYLPFGVGPRNCIGSRFALMEVKSILFYLILNFSLEITDNTQVPLKLAKSLNSFQAENGIHLKLRPRV</sequence>
<dbReference type="InterPro" id="IPR001128">
    <property type="entry name" value="Cyt_P450"/>
</dbReference>
<organism evidence="15 16">
    <name type="scientific">Lutzomyia longipalpis</name>
    <name type="common">Sand fly</name>
    <dbReference type="NCBI Taxonomy" id="7200"/>
    <lineage>
        <taxon>Eukaryota</taxon>
        <taxon>Metazoa</taxon>
        <taxon>Ecdysozoa</taxon>
        <taxon>Arthropoda</taxon>
        <taxon>Hexapoda</taxon>
        <taxon>Insecta</taxon>
        <taxon>Pterygota</taxon>
        <taxon>Neoptera</taxon>
        <taxon>Endopterygota</taxon>
        <taxon>Diptera</taxon>
        <taxon>Nematocera</taxon>
        <taxon>Psychodoidea</taxon>
        <taxon>Psychodidae</taxon>
        <taxon>Lutzomyia</taxon>
        <taxon>Lutzomyia</taxon>
    </lineage>
</organism>
<dbReference type="InterPro" id="IPR050476">
    <property type="entry name" value="Insect_CytP450_Detox"/>
</dbReference>
<evidence type="ECO:0000256" key="6">
    <source>
        <dbReference type="ARBA" id="ARBA00022617"/>
    </source>
</evidence>
<dbReference type="GO" id="GO:0020037">
    <property type="term" value="F:heme binding"/>
    <property type="evidence" value="ECO:0007669"/>
    <property type="project" value="InterPro"/>
</dbReference>
<evidence type="ECO:0000256" key="8">
    <source>
        <dbReference type="ARBA" id="ARBA00022824"/>
    </source>
</evidence>
<reference evidence="15" key="1">
    <citation type="submission" date="2020-05" db="UniProtKB">
        <authorList>
            <consortium name="EnsemblMetazoa"/>
        </authorList>
    </citation>
    <scope>IDENTIFICATION</scope>
    <source>
        <strain evidence="15">Jacobina</strain>
    </source>
</reference>
<evidence type="ECO:0000256" key="14">
    <source>
        <dbReference type="PIRSR" id="PIRSR602401-1"/>
    </source>
</evidence>
<comment type="similarity">
    <text evidence="5">Belongs to the cytochrome P450 family.</text>
</comment>
<dbReference type="Pfam" id="PF00067">
    <property type="entry name" value="p450"/>
    <property type="match status" value="2"/>
</dbReference>
<evidence type="ECO:0000256" key="5">
    <source>
        <dbReference type="ARBA" id="ARBA00010617"/>
    </source>
</evidence>
<keyword evidence="9" id="KW-0492">Microsome</keyword>
<dbReference type="CDD" id="cd11056">
    <property type="entry name" value="CYP6-like"/>
    <property type="match status" value="2"/>
</dbReference>
<evidence type="ECO:0000313" key="16">
    <source>
        <dbReference type="Proteomes" id="UP000092461"/>
    </source>
</evidence>
<dbReference type="InterPro" id="IPR002401">
    <property type="entry name" value="Cyt_P450_E_grp-I"/>
</dbReference>
<dbReference type="PROSITE" id="PS00086">
    <property type="entry name" value="CYTOCHROME_P450"/>
    <property type="match status" value="2"/>
</dbReference>
<keyword evidence="8" id="KW-0256">Endoplasmic reticulum</keyword>
<dbReference type="GO" id="GO:0005506">
    <property type="term" value="F:iron ion binding"/>
    <property type="evidence" value="ECO:0007669"/>
    <property type="project" value="InterPro"/>
</dbReference>
<dbReference type="GO" id="GO:0016705">
    <property type="term" value="F:oxidoreductase activity, acting on paired donors, with incorporation or reduction of molecular oxygen"/>
    <property type="evidence" value="ECO:0007669"/>
    <property type="project" value="InterPro"/>
</dbReference>
<keyword evidence="7 14" id="KW-0479">Metal-binding</keyword>
<evidence type="ECO:0000256" key="7">
    <source>
        <dbReference type="ARBA" id="ARBA00022723"/>
    </source>
</evidence>
<evidence type="ECO:0000256" key="2">
    <source>
        <dbReference type="ARBA" id="ARBA00003690"/>
    </source>
</evidence>
<dbReference type="FunFam" id="1.10.630.10:FF:000042">
    <property type="entry name" value="Cytochrome P450"/>
    <property type="match status" value="2"/>
</dbReference>
<evidence type="ECO:0000256" key="9">
    <source>
        <dbReference type="ARBA" id="ARBA00022848"/>
    </source>
</evidence>
<dbReference type="VEuPathDB" id="VectorBase:LLONM1_001596"/>
<name>A0A1B0CWX7_LUTLO</name>
<evidence type="ECO:0008006" key="17">
    <source>
        <dbReference type="Google" id="ProtNLM"/>
    </source>
</evidence>
<dbReference type="SUPFAM" id="SSF48264">
    <property type="entry name" value="Cytochrome P450"/>
    <property type="match status" value="2"/>
</dbReference>
<dbReference type="GO" id="GO:0004497">
    <property type="term" value="F:monooxygenase activity"/>
    <property type="evidence" value="ECO:0007669"/>
    <property type="project" value="UniProtKB-KW"/>
</dbReference>
<dbReference type="PRINTS" id="PR00385">
    <property type="entry name" value="P450"/>
</dbReference>
<dbReference type="AlphaFoldDB" id="A0A1B0CWX7"/>
<dbReference type="EMBL" id="AJWK01032956">
    <property type="status" value="NOT_ANNOTATED_CDS"/>
    <property type="molecule type" value="Genomic_DNA"/>
</dbReference>
<keyword evidence="12" id="KW-0503">Monooxygenase</keyword>
<dbReference type="VEuPathDB" id="VectorBase:LLOJ009512"/>
<evidence type="ECO:0000256" key="4">
    <source>
        <dbReference type="ARBA" id="ARBA00004406"/>
    </source>
</evidence>
<dbReference type="Proteomes" id="UP000092461">
    <property type="component" value="Unassembled WGS sequence"/>
</dbReference>
<proteinExistence type="inferred from homology"/>
<dbReference type="PANTHER" id="PTHR24292">
    <property type="entry name" value="CYTOCHROME P450"/>
    <property type="match status" value="1"/>
</dbReference>
<dbReference type="InterPro" id="IPR036396">
    <property type="entry name" value="Cyt_P450_sf"/>
</dbReference>
<evidence type="ECO:0000256" key="13">
    <source>
        <dbReference type="ARBA" id="ARBA00023136"/>
    </source>
</evidence>
<dbReference type="Gene3D" id="1.10.630.10">
    <property type="entry name" value="Cytochrome P450"/>
    <property type="match status" value="2"/>
</dbReference>
<keyword evidence="10" id="KW-0560">Oxidoreductase</keyword>
<feature type="binding site" description="axial binding residue" evidence="14">
    <location>
        <position position="976"/>
    </location>
    <ligand>
        <name>heme</name>
        <dbReference type="ChEBI" id="CHEBI:30413"/>
    </ligand>
    <ligandPart>
        <name>Fe</name>
        <dbReference type="ChEBI" id="CHEBI:18248"/>
    </ligandPart>
</feature>